<evidence type="ECO:0000313" key="2">
    <source>
        <dbReference type="Proteomes" id="UP000887159"/>
    </source>
</evidence>
<dbReference type="EMBL" id="BMAU01021343">
    <property type="protein sequence ID" value="GFY17190.1"/>
    <property type="molecule type" value="Genomic_DNA"/>
</dbReference>
<organism evidence="1 2">
    <name type="scientific">Trichonephila clavipes</name>
    <name type="common">Golden silk orbweaver</name>
    <name type="synonym">Nephila clavipes</name>
    <dbReference type="NCBI Taxonomy" id="2585209"/>
    <lineage>
        <taxon>Eukaryota</taxon>
        <taxon>Metazoa</taxon>
        <taxon>Ecdysozoa</taxon>
        <taxon>Arthropoda</taxon>
        <taxon>Chelicerata</taxon>
        <taxon>Arachnida</taxon>
        <taxon>Araneae</taxon>
        <taxon>Araneomorphae</taxon>
        <taxon>Entelegynae</taxon>
        <taxon>Araneoidea</taxon>
        <taxon>Nephilidae</taxon>
        <taxon>Trichonephila</taxon>
    </lineage>
</organism>
<protein>
    <submittedName>
        <fullName evidence="1">Uncharacterized protein</fullName>
    </submittedName>
</protein>
<dbReference type="AlphaFoldDB" id="A0A8X6STL3"/>
<evidence type="ECO:0000313" key="1">
    <source>
        <dbReference type="EMBL" id="GFY17190.1"/>
    </source>
</evidence>
<accession>A0A8X6STL3</accession>
<comment type="caution">
    <text evidence="1">The sequence shown here is derived from an EMBL/GenBank/DDBJ whole genome shotgun (WGS) entry which is preliminary data.</text>
</comment>
<reference evidence="1" key="1">
    <citation type="submission" date="2020-08" db="EMBL/GenBank/DDBJ databases">
        <title>Multicomponent nature underlies the extraordinary mechanical properties of spider dragline silk.</title>
        <authorList>
            <person name="Kono N."/>
            <person name="Nakamura H."/>
            <person name="Mori M."/>
            <person name="Yoshida Y."/>
            <person name="Ohtoshi R."/>
            <person name="Malay A.D."/>
            <person name="Moran D.A.P."/>
            <person name="Tomita M."/>
            <person name="Numata K."/>
            <person name="Arakawa K."/>
        </authorList>
    </citation>
    <scope>NUCLEOTIDE SEQUENCE</scope>
</reference>
<sequence length="102" mass="11189">MGCRLAFTILAARLDVVTPRVQTINNVATCTAGEAAWEDAPFLPEVSAPFVPFRPPRKMRSLISVQVSEPRSLSANCFPNMRALVPKVRAPQAPKVSDVYCF</sequence>
<dbReference type="Proteomes" id="UP000887159">
    <property type="component" value="Unassembled WGS sequence"/>
</dbReference>
<keyword evidence="2" id="KW-1185">Reference proteome</keyword>
<name>A0A8X6STL3_TRICX</name>
<proteinExistence type="predicted"/>
<gene>
    <name evidence="1" type="ORF">TNCV_1089661</name>
</gene>